<proteinExistence type="predicted"/>
<protein>
    <submittedName>
        <fullName evidence="2">TraB family</fullName>
    </submittedName>
</protein>
<accession>A0A380AKJ4</accession>
<name>A0A380AKJ4_9GAMM</name>
<dbReference type="EMBL" id="UGYV01000001">
    <property type="protein sequence ID" value="SUI82760.1"/>
    <property type="molecule type" value="Genomic_DNA"/>
</dbReference>
<feature type="chain" id="PRO_5016689412" evidence="1">
    <location>
        <begin position="28"/>
        <end position="300"/>
    </location>
</feature>
<dbReference type="PANTHER" id="PTHR40590:SF1">
    <property type="entry name" value="CYTOPLASMIC PROTEIN"/>
    <property type="match status" value="1"/>
</dbReference>
<dbReference type="InterPro" id="IPR047111">
    <property type="entry name" value="YbaP-like"/>
</dbReference>
<organism evidence="2 3">
    <name type="scientific">Shewanella morhuae</name>
    <dbReference type="NCBI Taxonomy" id="365591"/>
    <lineage>
        <taxon>Bacteria</taxon>
        <taxon>Pseudomonadati</taxon>
        <taxon>Pseudomonadota</taxon>
        <taxon>Gammaproteobacteria</taxon>
        <taxon>Alteromonadales</taxon>
        <taxon>Shewanellaceae</taxon>
        <taxon>Shewanella</taxon>
    </lineage>
</organism>
<evidence type="ECO:0000256" key="1">
    <source>
        <dbReference type="SAM" id="SignalP"/>
    </source>
</evidence>
<dbReference type="Proteomes" id="UP000255061">
    <property type="component" value="Unassembled WGS sequence"/>
</dbReference>
<evidence type="ECO:0000313" key="2">
    <source>
        <dbReference type="EMBL" id="SUI82760.1"/>
    </source>
</evidence>
<dbReference type="RefSeq" id="WP_115406393.1">
    <property type="nucleotide sequence ID" value="NZ_BPFE01000004.1"/>
</dbReference>
<sequence>MATSQWRLIVSICLLAFMGFSIQVASAETDKPPFYQVQWHGKTAYLLGSIHIGRADFYPLPAQIEAALGKARGLVVEVDINKADSTALLQQYGRADKTKGLDWQSRDKNTLQIMAPYCASAANVCQLIQSFAPWLQATQVNLMRYNALGYSTDYGVDMQLMTRYAALPVYQLETAESQFQLLASFGSQEQWSMVREAISASDDELLSLITAWRSGNEIGLDSIMQQQMGGEGDTQMLEKILWQRNHVMADGIIKLMGSADVAAPLFVVVGAGHVVGDKSVVQLLKQAGAKVNACWKEVCE</sequence>
<dbReference type="PANTHER" id="PTHR40590">
    <property type="entry name" value="CYTOPLASMIC PROTEIN-RELATED"/>
    <property type="match status" value="1"/>
</dbReference>
<dbReference type="Pfam" id="PF01963">
    <property type="entry name" value="TraB_PrgY_gumN"/>
    <property type="match status" value="1"/>
</dbReference>
<dbReference type="InterPro" id="IPR002816">
    <property type="entry name" value="TraB/PrgY/GumN_fam"/>
</dbReference>
<gene>
    <name evidence="2" type="ORF">NCTC10736_02556</name>
</gene>
<keyword evidence="1" id="KW-0732">Signal</keyword>
<reference evidence="2 3" key="1">
    <citation type="submission" date="2018-06" db="EMBL/GenBank/DDBJ databases">
        <authorList>
            <consortium name="Pathogen Informatics"/>
            <person name="Doyle S."/>
        </authorList>
    </citation>
    <scope>NUCLEOTIDE SEQUENCE [LARGE SCALE GENOMIC DNA]</scope>
    <source>
        <strain evidence="2 3">NCTC10736</strain>
    </source>
</reference>
<evidence type="ECO:0000313" key="3">
    <source>
        <dbReference type="Proteomes" id="UP000255061"/>
    </source>
</evidence>
<dbReference type="CDD" id="cd14789">
    <property type="entry name" value="Tiki"/>
    <property type="match status" value="1"/>
</dbReference>
<dbReference type="AlphaFoldDB" id="A0A380AKJ4"/>
<feature type="signal peptide" evidence="1">
    <location>
        <begin position="1"/>
        <end position="27"/>
    </location>
</feature>